<reference evidence="13" key="1">
    <citation type="journal article" date="2017" name="Nat. Ecol. Evol.">
        <title>Genome expansion and lineage-specific genetic innovations in the forest pathogenic fungi Armillaria.</title>
        <authorList>
            <person name="Sipos G."/>
            <person name="Prasanna A.N."/>
            <person name="Walter M.C."/>
            <person name="O'Connor E."/>
            <person name="Balint B."/>
            <person name="Krizsan K."/>
            <person name="Kiss B."/>
            <person name="Hess J."/>
            <person name="Varga T."/>
            <person name="Slot J."/>
            <person name="Riley R."/>
            <person name="Boka B."/>
            <person name="Rigling D."/>
            <person name="Barry K."/>
            <person name="Lee J."/>
            <person name="Mihaltcheva S."/>
            <person name="LaButti K."/>
            <person name="Lipzen A."/>
            <person name="Waldron R."/>
            <person name="Moloney N.M."/>
            <person name="Sperisen C."/>
            <person name="Kredics L."/>
            <person name="Vagvoelgyi C."/>
            <person name="Patrignani A."/>
            <person name="Fitzpatrick D."/>
            <person name="Nagy I."/>
            <person name="Doyle S."/>
            <person name="Anderson J.B."/>
            <person name="Grigoriev I.V."/>
            <person name="Gueldener U."/>
            <person name="Muensterkoetter M."/>
            <person name="Nagy L.G."/>
        </authorList>
    </citation>
    <scope>NUCLEOTIDE SEQUENCE [LARGE SCALE GENOMIC DNA]</scope>
    <source>
        <strain evidence="13">Ar21-2</strain>
    </source>
</reference>
<keyword evidence="7" id="KW-0862">Zinc</keyword>
<keyword evidence="4" id="KW-0808">Transferase</keyword>
<evidence type="ECO:0000313" key="13">
    <source>
        <dbReference type="Proteomes" id="UP000217790"/>
    </source>
</evidence>
<evidence type="ECO:0000256" key="1">
    <source>
        <dbReference type="ARBA" id="ARBA00004286"/>
    </source>
</evidence>
<dbReference type="GO" id="GO:0008270">
    <property type="term" value="F:zinc ion binding"/>
    <property type="evidence" value="ECO:0007669"/>
    <property type="project" value="InterPro"/>
</dbReference>
<dbReference type="OMA" id="MYLEREY"/>
<feature type="domain" description="SET" evidence="9">
    <location>
        <begin position="497"/>
        <end position="622"/>
    </location>
</feature>
<keyword evidence="6" id="KW-0479">Metal-binding</keyword>
<feature type="region of interest" description="Disordered" evidence="8">
    <location>
        <begin position="156"/>
        <end position="276"/>
    </location>
</feature>
<feature type="region of interest" description="Disordered" evidence="8">
    <location>
        <begin position="1"/>
        <end position="42"/>
    </location>
</feature>
<dbReference type="GO" id="GO:0032259">
    <property type="term" value="P:methylation"/>
    <property type="evidence" value="ECO:0007669"/>
    <property type="project" value="UniProtKB-KW"/>
</dbReference>
<feature type="region of interest" description="Disordered" evidence="8">
    <location>
        <begin position="324"/>
        <end position="358"/>
    </location>
</feature>
<dbReference type="GO" id="GO:0005634">
    <property type="term" value="C:nucleus"/>
    <property type="evidence" value="ECO:0007669"/>
    <property type="project" value="InterPro"/>
</dbReference>
<evidence type="ECO:0000256" key="7">
    <source>
        <dbReference type="ARBA" id="ARBA00022833"/>
    </source>
</evidence>
<dbReference type="Proteomes" id="UP000217790">
    <property type="component" value="Unassembled WGS sequence"/>
</dbReference>
<dbReference type="PANTHER" id="PTHR46223">
    <property type="entry name" value="HISTONE-LYSINE N-METHYLTRANSFERASE SUV39H"/>
    <property type="match status" value="1"/>
</dbReference>
<evidence type="ECO:0000259" key="9">
    <source>
        <dbReference type="PROSITE" id="PS50280"/>
    </source>
</evidence>
<dbReference type="PROSITE" id="PS50868">
    <property type="entry name" value="POST_SET"/>
    <property type="match status" value="1"/>
</dbReference>
<accession>A0A2H3DBX1</accession>
<gene>
    <name evidence="12" type="ORF">ARMGADRAFT_1065579</name>
</gene>
<dbReference type="InParanoid" id="A0A2H3DBX1"/>
<organism evidence="12 13">
    <name type="scientific">Armillaria gallica</name>
    <name type="common">Bulbous honey fungus</name>
    <name type="synonym">Armillaria bulbosa</name>
    <dbReference type="NCBI Taxonomy" id="47427"/>
    <lineage>
        <taxon>Eukaryota</taxon>
        <taxon>Fungi</taxon>
        <taxon>Dikarya</taxon>
        <taxon>Basidiomycota</taxon>
        <taxon>Agaricomycotina</taxon>
        <taxon>Agaricomycetes</taxon>
        <taxon>Agaricomycetidae</taxon>
        <taxon>Agaricales</taxon>
        <taxon>Marasmiineae</taxon>
        <taxon>Physalacriaceae</taxon>
        <taxon>Armillaria</taxon>
    </lineage>
</organism>
<dbReference type="STRING" id="47427.A0A2H3DBX1"/>
<dbReference type="PROSITE" id="PS50867">
    <property type="entry name" value="PRE_SET"/>
    <property type="match status" value="1"/>
</dbReference>
<keyword evidence="5" id="KW-0949">S-adenosyl-L-methionine</keyword>
<evidence type="ECO:0000313" key="12">
    <source>
        <dbReference type="EMBL" id="PBK88368.1"/>
    </source>
</evidence>
<dbReference type="GO" id="GO:0005694">
    <property type="term" value="C:chromosome"/>
    <property type="evidence" value="ECO:0007669"/>
    <property type="project" value="UniProtKB-SubCell"/>
</dbReference>
<keyword evidence="2" id="KW-0158">Chromosome</keyword>
<evidence type="ECO:0000256" key="3">
    <source>
        <dbReference type="ARBA" id="ARBA00022603"/>
    </source>
</evidence>
<evidence type="ECO:0000256" key="2">
    <source>
        <dbReference type="ARBA" id="ARBA00022454"/>
    </source>
</evidence>
<evidence type="ECO:0000259" key="11">
    <source>
        <dbReference type="PROSITE" id="PS50868"/>
    </source>
</evidence>
<dbReference type="EMBL" id="KZ293673">
    <property type="protein sequence ID" value="PBK88368.1"/>
    <property type="molecule type" value="Genomic_DNA"/>
</dbReference>
<dbReference type="GO" id="GO:0042054">
    <property type="term" value="F:histone methyltransferase activity"/>
    <property type="evidence" value="ECO:0007669"/>
    <property type="project" value="InterPro"/>
</dbReference>
<feature type="compositionally biased region" description="Basic and acidic residues" evidence="8">
    <location>
        <begin position="349"/>
        <end position="358"/>
    </location>
</feature>
<feature type="domain" description="Pre-SET" evidence="10">
    <location>
        <begin position="421"/>
        <end position="494"/>
    </location>
</feature>
<dbReference type="InterPro" id="IPR003616">
    <property type="entry name" value="Post-SET_dom"/>
</dbReference>
<name>A0A2H3DBX1_ARMGA</name>
<dbReference type="InterPro" id="IPR001214">
    <property type="entry name" value="SET_dom"/>
</dbReference>
<evidence type="ECO:0000256" key="6">
    <source>
        <dbReference type="ARBA" id="ARBA00022723"/>
    </source>
</evidence>
<feature type="compositionally biased region" description="Low complexity" evidence="8">
    <location>
        <begin position="248"/>
        <end position="262"/>
    </location>
</feature>
<dbReference type="SUPFAM" id="SSF82199">
    <property type="entry name" value="SET domain"/>
    <property type="match status" value="1"/>
</dbReference>
<keyword evidence="13" id="KW-1185">Reference proteome</keyword>
<dbReference type="Pfam" id="PF00856">
    <property type="entry name" value="SET"/>
    <property type="match status" value="1"/>
</dbReference>
<feature type="domain" description="Post-SET" evidence="11">
    <location>
        <begin position="632"/>
        <end position="648"/>
    </location>
</feature>
<dbReference type="Gene3D" id="2.170.270.10">
    <property type="entry name" value="SET domain"/>
    <property type="match status" value="1"/>
</dbReference>
<sequence length="648" mass="72569">MSPPSRHEEDSDSDNPLYLWSRSPTPEENFNGAEGADENGNWPLSIVSEEVGHDNEIRNEIRWDTWRREDGTNNTYTEQDIPPAYLKSHTTRQQKKRQQIARESRDIEIWSSTDIINTRTRLRAQAYEEKLAFTKDEPIPISDKLWALLFDKDVPPQKHPTPERTDSDAEVSDASGSSNGWDFEPEPLSTPPPSSRLRNRTASTTASVQSARKLPGSAHRTRSPTVSTLSSSSKGKGKEKQVPGRMPSTSSASTAEEGATRSLPHRSTRRDGSLNLRALSYASIRSPKTNIPKPSRPLNVGPSTESFGSFRVISSARPLATLAQAEPLHPIKRKRSLTVSETTSPRPTKRLEKSSQRLSQREMLQRTWTLEAAKAEAAAITFVNEVDDEETPELDKNFMYLEREYVRGAGAPDPVDDALLTICTCRTCTGPSSCGCQADSEVKRVRQNGEEVQVFAYNSKGLFAFNVESHVAVIECNRLCRCDISCINRVAQRPRQIPIEVFKTEKCGWGVRSSVDVERGRVIGLYTGLLVPRAVANRSLDQSFIFALDFTEDGSEPEEEGAYSVDSTVYGNWTRFLNHSCDPTLQIYQVVYDTIFEMRTPYVAFVAKNRIRAGTEFTFDYCPSPTEKKHKGRNRCLCGASNCRGWLA</sequence>
<dbReference type="InterPro" id="IPR007728">
    <property type="entry name" value="Pre-SET_dom"/>
</dbReference>
<dbReference type="InterPro" id="IPR046341">
    <property type="entry name" value="SET_dom_sf"/>
</dbReference>
<evidence type="ECO:0000256" key="5">
    <source>
        <dbReference type="ARBA" id="ARBA00022691"/>
    </source>
</evidence>
<dbReference type="PROSITE" id="PS50280">
    <property type="entry name" value="SET"/>
    <property type="match status" value="1"/>
</dbReference>
<dbReference type="Pfam" id="PF05033">
    <property type="entry name" value="Pre-SET"/>
    <property type="match status" value="1"/>
</dbReference>
<proteinExistence type="predicted"/>
<evidence type="ECO:0000256" key="8">
    <source>
        <dbReference type="SAM" id="MobiDB-lite"/>
    </source>
</evidence>
<evidence type="ECO:0000256" key="4">
    <source>
        <dbReference type="ARBA" id="ARBA00022679"/>
    </source>
</evidence>
<dbReference type="AlphaFoldDB" id="A0A2H3DBX1"/>
<feature type="compositionally biased region" description="Basic and acidic residues" evidence="8">
    <location>
        <begin position="156"/>
        <end position="167"/>
    </location>
</feature>
<dbReference type="SMART" id="SM00317">
    <property type="entry name" value="SET"/>
    <property type="match status" value="1"/>
</dbReference>
<evidence type="ECO:0000259" key="10">
    <source>
        <dbReference type="PROSITE" id="PS50867"/>
    </source>
</evidence>
<dbReference type="PANTHER" id="PTHR46223:SF3">
    <property type="entry name" value="HISTONE-LYSINE N-METHYLTRANSFERASE SET-23"/>
    <property type="match status" value="1"/>
</dbReference>
<feature type="compositionally biased region" description="Polar residues" evidence="8">
    <location>
        <begin position="337"/>
        <end position="346"/>
    </location>
</feature>
<protein>
    <submittedName>
        <fullName evidence="12">SET domain-containing protein</fullName>
    </submittedName>
</protein>
<dbReference type="InterPro" id="IPR050973">
    <property type="entry name" value="H3K9_Histone-Lys_N-MTase"/>
</dbReference>
<dbReference type="OrthoDB" id="308383at2759"/>
<keyword evidence="3" id="KW-0489">Methyltransferase</keyword>
<comment type="subcellular location">
    <subcellularLocation>
        <location evidence="1">Chromosome</location>
    </subcellularLocation>
</comment>